<keyword evidence="2" id="KW-1185">Reference proteome</keyword>
<dbReference type="Proteomes" id="UP001055580">
    <property type="component" value="Chromosome"/>
</dbReference>
<organism evidence="1 2">
    <name type="scientific">Sphingomonas donggukensis</name>
    <dbReference type="NCBI Taxonomy" id="2949093"/>
    <lineage>
        <taxon>Bacteria</taxon>
        <taxon>Pseudomonadati</taxon>
        <taxon>Pseudomonadota</taxon>
        <taxon>Alphaproteobacteria</taxon>
        <taxon>Sphingomonadales</taxon>
        <taxon>Sphingomonadaceae</taxon>
        <taxon>Sphingomonas</taxon>
    </lineage>
</organism>
<reference evidence="1" key="1">
    <citation type="submission" date="2022-05" db="EMBL/GenBank/DDBJ databases">
        <title>Sphingomonas sp. strain RMG20 Genome sequencing and assembly.</title>
        <authorList>
            <person name="Kim I."/>
        </authorList>
    </citation>
    <scope>NUCLEOTIDE SEQUENCE</scope>
    <source>
        <strain evidence="1">RMG20</strain>
    </source>
</reference>
<evidence type="ECO:0000313" key="2">
    <source>
        <dbReference type="Proteomes" id="UP001055580"/>
    </source>
</evidence>
<accession>A0ABY4TQH5</accession>
<dbReference type="InterPro" id="IPR039498">
    <property type="entry name" value="NTP_transf_5"/>
</dbReference>
<evidence type="ECO:0000313" key="1">
    <source>
        <dbReference type="EMBL" id="URW74467.1"/>
    </source>
</evidence>
<proteinExistence type="predicted"/>
<dbReference type="EMBL" id="CP098401">
    <property type="protein sequence ID" value="URW74467.1"/>
    <property type="molecule type" value="Genomic_DNA"/>
</dbReference>
<dbReference type="RefSeq" id="WP_250748628.1">
    <property type="nucleotide sequence ID" value="NZ_CP098401.1"/>
</dbReference>
<dbReference type="Pfam" id="PF14907">
    <property type="entry name" value="NTP_transf_5"/>
    <property type="match status" value="1"/>
</dbReference>
<gene>
    <name evidence="1" type="ORF">M9980_07680</name>
</gene>
<sequence length="403" mass="43737">MLRRRHKRPPIERFSPELRFVIACCRWPYDAAAVAALRQAAADIADWSRVIDVAKRHRVRGLLAAAVDAAELPLPERDAARLANAAHILRIEGLHLAGATIRLDRLFARHDIDRLFVKGAALAAIAYRHQGIKESIDVDVLVDAAAIGRIFAVLIEAGYRCAYPEGLSLEELAAWTAHAHEATWTEPATGRAIDLHWRLISSTSLLPSLGIASPRTDVALADGVGVATLARGPLAAYLCVHGAEHSWVRLKWLADLAALLGTMSAAEIEGLIEDALAGGARHCVVPALILVRDLLGMAVPASVDALTTRRDRILVALAHRAIRHREDGDPAASTFSHIPHGLAPMIYETAPRELGRRIAALATNPIDRARGRLPDGAAWLYPVLRVGQWALRKTGMLTARTPR</sequence>
<protein>
    <submittedName>
        <fullName evidence="1">Nucleotidyltransferase family protein</fullName>
    </submittedName>
</protein>
<name>A0ABY4TQH5_9SPHN</name>